<dbReference type="GO" id="GO:0006633">
    <property type="term" value="P:fatty acid biosynthetic process"/>
    <property type="evidence" value="ECO:0007669"/>
    <property type="project" value="InterPro"/>
</dbReference>
<keyword evidence="1 2" id="KW-0808">Transferase</keyword>
<dbReference type="Gene3D" id="3.20.20.70">
    <property type="entry name" value="Aldolase class I"/>
    <property type="match status" value="1"/>
</dbReference>
<name>A0AAW0AZC0_9AGAR</name>
<dbReference type="InterPro" id="IPR050830">
    <property type="entry name" value="Fungal_FAS"/>
</dbReference>
<dbReference type="InterPro" id="IPR003965">
    <property type="entry name" value="Fatty_acid_synthase"/>
</dbReference>
<keyword evidence="2" id="KW-0012">Acyltransferase</keyword>
<dbReference type="EMBL" id="JAYKXP010000231">
    <property type="protein sequence ID" value="KAK7018073.1"/>
    <property type="molecule type" value="Genomic_DNA"/>
</dbReference>
<dbReference type="GO" id="GO:0004312">
    <property type="term" value="F:fatty acid synthase activity"/>
    <property type="evidence" value="ECO:0007669"/>
    <property type="project" value="InterPro"/>
</dbReference>
<comment type="caution">
    <text evidence="2">The sequence shown here is derived from an EMBL/GenBank/DDBJ whole genome shotgun (WGS) entry which is preliminary data.</text>
</comment>
<evidence type="ECO:0000256" key="1">
    <source>
        <dbReference type="ARBA" id="ARBA00022679"/>
    </source>
</evidence>
<dbReference type="EC" id="2.3.1.86" evidence="2"/>
<gene>
    <name evidence="2" type="primary">fas2_7</name>
    <name evidence="2" type="ORF">VNI00_018392</name>
</gene>
<dbReference type="PANTHER" id="PTHR10982:SF21">
    <property type="entry name" value="FATTY ACID SYNTHASE SUBUNIT BETA"/>
    <property type="match status" value="1"/>
</dbReference>
<sequence length="144" mass="15619">MEAIEEMRPERTASRITALRHSTGTLNLYDWAAISSELDRKNADDKGARAIVLGDRAKGGAEFYDFLSVKYEDNWSRKWSPGRAKTSDGSIHLDTPFSHLLGKSPIMVAGMTPSTVKGGFVSAVLDAGYRIELAGGSHYNAAAL</sequence>
<evidence type="ECO:0000313" key="2">
    <source>
        <dbReference type="EMBL" id="KAK7018073.1"/>
    </source>
</evidence>
<protein>
    <submittedName>
        <fullName evidence="2">Fatty acid synthase alpha subunit Lsd1</fullName>
        <ecNumber evidence="2">2.3.1.86</ecNumber>
    </submittedName>
</protein>
<dbReference type="PANTHER" id="PTHR10982">
    <property type="entry name" value="MALONYL COA-ACYL CARRIER PROTEIN TRANSACYLASE"/>
    <property type="match status" value="1"/>
</dbReference>
<accession>A0AAW0AZC0</accession>
<dbReference type="GO" id="GO:0005835">
    <property type="term" value="C:fatty acid synthase complex"/>
    <property type="evidence" value="ECO:0007669"/>
    <property type="project" value="InterPro"/>
</dbReference>
<dbReference type="AlphaFoldDB" id="A0AAW0AZC0"/>
<reference evidence="2 3" key="1">
    <citation type="submission" date="2024-01" db="EMBL/GenBank/DDBJ databases">
        <title>A draft genome for a cacao thread blight-causing isolate of Paramarasmius palmivorus.</title>
        <authorList>
            <person name="Baruah I.K."/>
            <person name="Bukari Y."/>
            <person name="Amoako-Attah I."/>
            <person name="Meinhardt L.W."/>
            <person name="Bailey B.A."/>
            <person name="Cohen S.P."/>
        </authorList>
    </citation>
    <scope>NUCLEOTIDE SEQUENCE [LARGE SCALE GENOMIC DNA]</scope>
    <source>
        <strain evidence="2 3">GH-12</strain>
    </source>
</reference>
<dbReference type="GO" id="GO:0004321">
    <property type="term" value="F:fatty-acyl-CoA synthase activity"/>
    <property type="evidence" value="ECO:0007669"/>
    <property type="project" value="UniProtKB-EC"/>
</dbReference>
<dbReference type="PRINTS" id="PR01483">
    <property type="entry name" value="FASYNTHASE"/>
</dbReference>
<dbReference type="Proteomes" id="UP001383192">
    <property type="component" value="Unassembled WGS sequence"/>
</dbReference>
<organism evidence="2 3">
    <name type="scientific">Paramarasmius palmivorus</name>
    <dbReference type="NCBI Taxonomy" id="297713"/>
    <lineage>
        <taxon>Eukaryota</taxon>
        <taxon>Fungi</taxon>
        <taxon>Dikarya</taxon>
        <taxon>Basidiomycota</taxon>
        <taxon>Agaricomycotina</taxon>
        <taxon>Agaricomycetes</taxon>
        <taxon>Agaricomycetidae</taxon>
        <taxon>Agaricales</taxon>
        <taxon>Marasmiineae</taxon>
        <taxon>Marasmiaceae</taxon>
        <taxon>Paramarasmius</taxon>
    </lineage>
</organism>
<dbReference type="InterPro" id="IPR013785">
    <property type="entry name" value="Aldolase_TIM"/>
</dbReference>
<keyword evidence="3" id="KW-1185">Reference proteome</keyword>
<evidence type="ECO:0000313" key="3">
    <source>
        <dbReference type="Proteomes" id="UP001383192"/>
    </source>
</evidence>
<proteinExistence type="predicted"/>